<evidence type="ECO:0000256" key="5">
    <source>
        <dbReference type="ARBA" id="ARBA00022692"/>
    </source>
</evidence>
<keyword evidence="7 8" id="KW-0472">Membrane</keyword>
<comment type="subcellular location">
    <subcellularLocation>
        <location evidence="1">Cell inner membrane</location>
        <topology evidence="1">Multi-pass membrane protein</topology>
    </subcellularLocation>
</comment>
<reference evidence="10" key="1">
    <citation type="submission" date="2019-08" db="EMBL/GenBank/DDBJ databases">
        <authorList>
            <person name="Kucharzyk K."/>
            <person name="Murdoch R.W."/>
            <person name="Higgins S."/>
            <person name="Loffler F."/>
        </authorList>
    </citation>
    <scope>NUCLEOTIDE SEQUENCE</scope>
</reference>
<dbReference type="PANTHER" id="PTHR35011:SF11">
    <property type="entry name" value="TRAP TRANSPORTER SMALL PERMEASE PROTEIN"/>
    <property type="match status" value="1"/>
</dbReference>
<feature type="transmembrane region" description="Helical" evidence="8">
    <location>
        <begin position="51"/>
        <end position="67"/>
    </location>
</feature>
<evidence type="ECO:0000256" key="1">
    <source>
        <dbReference type="ARBA" id="ARBA00004429"/>
    </source>
</evidence>
<dbReference type="InterPro" id="IPR007387">
    <property type="entry name" value="TRAP_DctQ"/>
</dbReference>
<dbReference type="GO" id="GO:0015740">
    <property type="term" value="P:C4-dicarboxylate transport"/>
    <property type="evidence" value="ECO:0007669"/>
    <property type="project" value="TreeGrafter"/>
</dbReference>
<evidence type="ECO:0000256" key="6">
    <source>
        <dbReference type="ARBA" id="ARBA00022989"/>
    </source>
</evidence>
<feature type="transmembrane region" description="Helical" evidence="8">
    <location>
        <begin position="88"/>
        <end position="110"/>
    </location>
</feature>
<keyword evidence="6 8" id="KW-1133">Transmembrane helix</keyword>
<sequence length="171" mass="18786">MLFLRKFNDAVAKGASALLVIFMAIIAITIPITVFSRYILKNTPIWTDETALFSLVWASMMGAAVGLRKGYQVGIRTLIEKAPKAIGAALEAFGFLFMLVFFGVLIYFGVKQTLFNTKQLSAAMRIPMAVPYAALPLGFAIMLLFTLEEALAFVARLRRRPSDASEAPKEA</sequence>
<dbReference type="Pfam" id="PF04290">
    <property type="entry name" value="DctQ"/>
    <property type="match status" value="1"/>
</dbReference>
<evidence type="ECO:0000313" key="10">
    <source>
        <dbReference type="EMBL" id="MPL67820.1"/>
    </source>
</evidence>
<keyword evidence="2" id="KW-0813">Transport</keyword>
<evidence type="ECO:0000256" key="3">
    <source>
        <dbReference type="ARBA" id="ARBA00022475"/>
    </source>
</evidence>
<gene>
    <name evidence="10" type="ORF">SDC9_13523</name>
</gene>
<organism evidence="10">
    <name type="scientific">bioreactor metagenome</name>
    <dbReference type="NCBI Taxonomy" id="1076179"/>
    <lineage>
        <taxon>unclassified sequences</taxon>
        <taxon>metagenomes</taxon>
        <taxon>ecological metagenomes</taxon>
    </lineage>
</organism>
<feature type="transmembrane region" description="Helical" evidence="8">
    <location>
        <begin position="130"/>
        <end position="155"/>
    </location>
</feature>
<accession>A0A644TLM4</accession>
<name>A0A644TLM4_9ZZZZ</name>
<dbReference type="InterPro" id="IPR055348">
    <property type="entry name" value="DctQ"/>
</dbReference>
<evidence type="ECO:0000256" key="7">
    <source>
        <dbReference type="ARBA" id="ARBA00023136"/>
    </source>
</evidence>
<dbReference type="PANTHER" id="PTHR35011">
    <property type="entry name" value="2,3-DIKETO-L-GULONATE TRAP TRANSPORTER SMALL PERMEASE PROTEIN YIAM"/>
    <property type="match status" value="1"/>
</dbReference>
<keyword evidence="4" id="KW-0997">Cell inner membrane</keyword>
<evidence type="ECO:0000256" key="4">
    <source>
        <dbReference type="ARBA" id="ARBA00022519"/>
    </source>
</evidence>
<evidence type="ECO:0000259" key="9">
    <source>
        <dbReference type="Pfam" id="PF04290"/>
    </source>
</evidence>
<dbReference type="AlphaFoldDB" id="A0A644TLM4"/>
<keyword evidence="5 8" id="KW-0812">Transmembrane</keyword>
<protein>
    <recommendedName>
        <fullName evidence="9">Tripartite ATP-independent periplasmic transporters DctQ component domain-containing protein</fullName>
    </recommendedName>
</protein>
<feature type="transmembrane region" description="Helical" evidence="8">
    <location>
        <begin position="12"/>
        <end position="39"/>
    </location>
</feature>
<keyword evidence="3" id="KW-1003">Cell membrane</keyword>
<dbReference type="GO" id="GO:0005886">
    <property type="term" value="C:plasma membrane"/>
    <property type="evidence" value="ECO:0007669"/>
    <property type="project" value="UniProtKB-SubCell"/>
</dbReference>
<feature type="domain" description="Tripartite ATP-independent periplasmic transporters DctQ component" evidence="9">
    <location>
        <begin position="28"/>
        <end position="152"/>
    </location>
</feature>
<dbReference type="EMBL" id="VSSQ01000038">
    <property type="protein sequence ID" value="MPL67820.1"/>
    <property type="molecule type" value="Genomic_DNA"/>
</dbReference>
<dbReference type="GO" id="GO:0022857">
    <property type="term" value="F:transmembrane transporter activity"/>
    <property type="evidence" value="ECO:0007669"/>
    <property type="project" value="TreeGrafter"/>
</dbReference>
<proteinExistence type="predicted"/>
<evidence type="ECO:0000256" key="2">
    <source>
        <dbReference type="ARBA" id="ARBA00022448"/>
    </source>
</evidence>
<comment type="caution">
    <text evidence="10">The sequence shown here is derived from an EMBL/GenBank/DDBJ whole genome shotgun (WGS) entry which is preliminary data.</text>
</comment>
<evidence type="ECO:0000256" key="8">
    <source>
        <dbReference type="SAM" id="Phobius"/>
    </source>
</evidence>